<name>A0A368ZHT2_9FLAO</name>
<dbReference type="InterPro" id="IPR026341">
    <property type="entry name" value="T9SS_type_B"/>
</dbReference>
<reference evidence="2 3" key="1">
    <citation type="submission" date="2018-07" db="EMBL/GenBank/DDBJ databases">
        <title>Genomic Encyclopedia of Type Strains, Phase III (KMG-III): the genomes of soil and plant-associated and newly described type strains.</title>
        <authorList>
            <person name="Whitman W."/>
        </authorList>
    </citation>
    <scope>NUCLEOTIDE SEQUENCE [LARGE SCALE GENOMIC DNA]</scope>
    <source>
        <strain evidence="2 3">CECT 7958</strain>
    </source>
</reference>
<organism evidence="2 3">
    <name type="scientific">Winogradskyella arenosi</name>
    <dbReference type="NCBI Taxonomy" id="533325"/>
    <lineage>
        <taxon>Bacteria</taxon>
        <taxon>Pseudomonadati</taxon>
        <taxon>Bacteroidota</taxon>
        <taxon>Flavobacteriia</taxon>
        <taxon>Flavobacteriales</taxon>
        <taxon>Flavobacteriaceae</taxon>
        <taxon>Winogradskyella</taxon>
    </lineage>
</organism>
<protein>
    <submittedName>
        <fullName evidence="2">Gliding motility-associated-like protein</fullName>
    </submittedName>
</protein>
<keyword evidence="3" id="KW-1185">Reference proteome</keyword>
<dbReference type="NCBIfam" id="NF038133">
    <property type="entry name" value="choice_anch_L"/>
    <property type="match status" value="1"/>
</dbReference>
<feature type="chain" id="PRO_5016875827" evidence="1">
    <location>
        <begin position="21"/>
        <end position="784"/>
    </location>
</feature>
<comment type="caution">
    <text evidence="2">The sequence shown here is derived from an EMBL/GenBank/DDBJ whole genome shotgun (WGS) entry which is preliminary data.</text>
</comment>
<dbReference type="Proteomes" id="UP000253436">
    <property type="component" value="Unassembled WGS sequence"/>
</dbReference>
<dbReference type="InterPro" id="IPR013783">
    <property type="entry name" value="Ig-like_fold"/>
</dbReference>
<evidence type="ECO:0000256" key="1">
    <source>
        <dbReference type="SAM" id="SignalP"/>
    </source>
</evidence>
<dbReference type="Gene3D" id="2.60.40.10">
    <property type="entry name" value="Immunoglobulins"/>
    <property type="match status" value="1"/>
</dbReference>
<dbReference type="CDD" id="cd00146">
    <property type="entry name" value="PKD"/>
    <property type="match status" value="1"/>
</dbReference>
<dbReference type="Pfam" id="PF13585">
    <property type="entry name" value="CHU_C"/>
    <property type="match status" value="1"/>
</dbReference>
<gene>
    <name evidence="2" type="ORF">DFQ08_102220</name>
</gene>
<keyword evidence="1" id="KW-0732">Signal</keyword>
<evidence type="ECO:0000313" key="2">
    <source>
        <dbReference type="EMBL" id="RCW92197.1"/>
    </source>
</evidence>
<dbReference type="RefSeq" id="WP_114308875.1">
    <property type="nucleotide sequence ID" value="NZ_QPJO01000002.1"/>
</dbReference>
<proteinExistence type="predicted"/>
<dbReference type="AlphaFoldDB" id="A0A368ZHT2"/>
<dbReference type="EMBL" id="QPJO01000002">
    <property type="protein sequence ID" value="RCW92197.1"/>
    <property type="molecule type" value="Genomic_DNA"/>
</dbReference>
<feature type="signal peptide" evidence="1">
    <location>
        <begin position="1"/>
        <end position="20"/>
    </location>
</feature>
<accession>A0A368ZHT2</accession>
<sequence length="784" mass="85372">MTLKNQALILALFFTLCTYAQSISVDSATYTAQQLIEDVLIDSNCISNVTVTNVSGGNFNGSDESYGYFDATGTNFPFQSGVVLSTGRLQNVPGPNLSLSDDDASNWEGDLDLEFALNETNTTNATILEFDFTSVASEISFRYIFASEEYQEGNANSCAYSDLFGFLIRPTSVQQQYENIALVPDTNTPVKVTTVTPGVNGACPPQNETYFGNYNDGNAVINFNGQTAVLTATANVIPNETYHVKLVIADEQNYRYDSVVFLEAGSFQLSTDLGPNRLLATQNALCEGETLELTVNEVGSPSYDWYKDGVLVASEASNCVNCGSYTVTEAGTYTVEVGLANGCISYGEIDVEYSALPVGTDAVLVACDSNDDGLSTYNLFEASNELTNFDNGVNLIDFFMSEADAHSYTNPIQDAQDFQNTVPSQVVYGYIVNNANCYSVVELELQTSQNTLNIPDLNGCDGDEVDGFAIFDLSAIAASVENQIPAGASLSYYETEADAFSETNALPISYENTTAYNQTIYVKVNNGSQCYSISEVALQVVYTPQLIPDETLVYCTNLYPETLTLYGGVSNDLPNNYYYQWWFNGALTEVNTTFNAINEPGVYTVVVTDPNGCSSSRTITVTTSNTAIIESVSITGVAPNNSVTINVSGDGDYEFSLDSEFGPYQEDPVFTNLAEGFYTLYVRDLNGCATILQELSVLGFPKFFTPNADGDSDYWGVVGDSFVRRSLESVHIFNRYGKLVSVLDANQQTWDGTFNGKALPSDDYWYVALLENGKKYTGHLGLKR</sequence>
<evidence type="ECO:0000313" key="3">
    <source>
        <dbReference type="Proteomes" id="UP000253436"/>
    </source>
</evidence>
<dbReference type="NCBIfam" id="TIGR04131">
    <property type="entry name" value="Bac_Flav_CTERM"/>
    <property type="match status" value="1"/>
</dbReference>
<dbReference type="InterPro" id="IPR049804">
    <property type="entry name" value="Choice_anch_L"/>
</dbReference>
<dbReference type="OrthoDB" id="9765926at2"/>